<evidence type="ECO:0000313" key="3">
    <source>
        <dbReference type="EMBL" id="ABD69789.1"/>
    </source>
</evidence>
<dbReference type="NCBIfam" id="TIGR01845">
    <property type="entry name" value="outer_NodT"/>
    <property type="match status" value="1"/>
</dbReference>
<organism evidence="3 4">
    <name type="scientific">Albidiferax ferrireducens (strain ATCC BAA-621 / DSM 15236 / T118)</name>
    <name type="common">Rhodoferax ferrireducens</name>
    <dbReference type="NCBI Taxonomy" id="338969"/>
    <lineage>
        <taxon>Bacteria</taxon>
        <taxon>Pseudomonadati</taxon>
        <taxon>Pseudomonadota</taxon>
        <taxon>Betaproteobacteria</taxon>
        <taxon>Burkholderiales</taxon>
        <taxon>Comamonadaceae</taxon>
        <taxon>Rhodoferax</taxon>
    </lineage>
</organism>
<protein>
    <submittedName>
        <fullName evidence="3">RND efflux system, outer membrane lipoprotein, NodT</fullName>
    </submittedName>
</protein>
<evidence type="ECO:0000313" key="4">
    <source>
        <dbReference type="Proteomes" id="UP000008332"/>
    </source>
</evidence>
<dbReference type="STRING" id="338969.Rfer_2064"/>
<dbReference type="Proteomes" id="UP000008332">
    <property type="component" value="Chromosome"/>
</dbReference>
<comment type="similarity">
    <text evidence="1 2">Belongs to the outer membrane factor (OMF) (TC 1.B.17) family.</text>
</comment>
<dbReference type="SUPFAM" id="SSF56954">
    <property type="entry name" value="Outer membrane efflux proteins (OEP)"/>
    <property type="match status" value="1"/>
</dbReference>
<dbReference type="KEGG" id="rfr:Rfer_2064"/>
<dbReference type="InterPro" id="IPR003423">
    <property type="entry name" value="OMP_efflux"/>
</dbReference>
<keyword evidence="2" id="KW-0812">Transmembrane</keyword>
<proteinExistence type="inferred from homology"/>
<dbReference type="GO" id="GO:0015562">
    <property type="term" value="F:efflux transmembrane transporter activity"/>
    <property type="evidence" value="ECO:0007669"/>
    <property type="project" value="InterPro"/>
</dbReference>
<dbReference type="eggNOG" id="COG1538">
    <property type="taxonomic scope" value="Bacteria"/>
</dbReference>
<comment type="subcellular location">
    <subcellularLocation>
        <location evidence="2">Cell membrane</location>
        <topology evidence="2">Lipid-anchor</topology>
    </subcellularLocation>
</comment>
<gene>
    <name evidence="3" type="ordered locus">Rfer_2064</name>
</gene>
<keyword evidence="4" id="KW-1185">Reference proteome</keyword>
<keyword evidence="2 3" id="KW-0449">Lipoprotein</keyword>
<evidence type="ECO:0000256" key="1">
    <source>
        <dbReference type="ARBA" id="ARBA00007613"/>
    </source>
</evidence>
<keyword evidence="2" id="KW-1134">Transmembrane beta strand</keyword>
<name>Q21WR4_ALBFT</name>
<dbReference type="Pfam" id="PF02321">
    <property type="entry name" value="OEP"/>
    <property type="match status" value="2"/>
</dbReference>
<dbReference type="Gene3D" id="1.20.1600.10">
    <property type="entry name" value="Outer membrane efflux proteins (OEP)"/>
    <property type="match status" value="1"/>
</dbReference>
<accession>Q21WR4</accession>
<dbReference type="Gene3D" id="2.20.200.10">
    <property type="entry name" value="Outer membrane efflux proteins (OEP)"/>
    <property type="match status" value="1"/>
</dbReference>
<dbReference type="PANTHER" id="PTHR30203:SF32">
    <property type="entry name" value="CATION EFFLUX SYSTEM PROTEIN CUSC"/>
    <property type="match status" value="1"/>
</dbReference>
<dbReference type="EMBL" id="CP000267">
    <property type="protein sequence ID" value="ABD69789.1"/>
    <property type="molecule type" value="Genomic_DNA"/>
</dbReference>
<dbReference type="HOGENOM" id="CLU_012817_13_3_4"/>
<dbReference type="PANTHER" id="PTHR30203">
    <property type="entry name" value="OUTER MEMBRANE CATION EFFLUX PROTEIN"/>
    <property type="match status" value="1"/>
</dbReference>
<sequence>MNNHRSQTLPMKTPHLSLARPVTHGLALAAVAAAALLAGCSMMPAYERPAAPIAAQWPDASTATKNQASTPAADLAWQDFVGDTPLRELIRLALANNRDLRVAVLNMEQVRAAYQIRRADQFPTLNLAATGLRQPSTNGSGGISSVYTAGLAMASWEIDFFGRVASLKESALAQYLASDEARQAAQTSLIAAVANTWLSLQTNDELLALTQRTLVTRDDSLRLTKLRLDNGAASALDFRQAESLTAQARATLAQQRRLRALDVNALTLLVGQPLPDTLLATSATAPVFRDMPAGLPSDLLTRRPDIRQAEQQLIAANASIGAARAAFFPRISLTASAGSASSELSGLFKNGSWGWTLAPQALLPIFDAGRNQANLDASNAGRDIAVAQYEKAIQSAFREVADALAGRATLDEQVQAQQVQLDAEADRFRLADLRYRNGVASYLDILDAQRSLFAIQQGVAQTKLAYLQNQVTLYKALGGGASDRDAVEKSALQKKEVRP</sequence>
<keyword evidence="2" id="KW-0472">Membrane</keyword>
<reference evidence="4" key="1">
    <citation type="submission" date="2006-02" db="EMBL/GenBank/DDBJ databases">
        <title>Complete sequence of chromosome of Rhodoferax ferrireducens DSM 15236.</title>
        <authorList>
            <person name="Copeland A."/>
            <person name="Lucas S."/>
            <person name="Lapidus A."/>
            <person name="Barry K."/>
            <person name="Detter J.C."/>
            <person name="Glavina del Rio T."/>
            <person name="Hammon N."/>
            <person name="Israni S."/>
            <person name="Pitluck S."/>
            <person name="Brettin T."/>
            <person name="Bruce D."/>
            <person name="Han C."/>
            <person name="Tapia R."/>
            <person name="Gilna P."/>
            <person name="Kiss H."/>
            <person name="Schmutz J."/>
            <person name="Larimer F."/>
            <person name="Land M."/>
            <person name="Kyrpides N."/>
            <person name="Ivanova N."/>
            <person name="Richardson P."/>
        </authorList>
    </citation>
    <scope>NUCLEOTIDE SEQUENCE [LARGE SCALE GENOMIC DNA]</scope>
    <source>
        <strain evidence="4">ATCC BAA-621 / DSM 15236 / T118</strain>
    </source>
</reference>
<evidence type="ECO:0000256" key="2">
    <source>
        <dbReference type="RuleBase" id="RU362097"/>
    </source>
</evidence>
<dbReference type="AlphaFoldDB" id="Q21WR4"/>
<keyword evidence="2" id="KW-0564">Palmitate</keyword>
<dbReference type="OrthoDB" id="9770517at2"/>
<dbReference type="GO" id="GO:0005886">
    <property type="term" value="C:plasma membrane"/>
    <property type="evidence" value="ECO:0007669"/>
    <property type="project" value="UniProtKB-SubCell"/>
</dbReference>
<dbReference type="InterPro" id="IPR010131">
    <property type="entry name" value="MdtP/NodT-like"/>
</dbReference>